<comment type="caution">
    <text evidence="2">The sequence shown here is derived from an EMBL/GenBank/DDBJ whole genome shotgun (WGS) entry which is preliminary data.</text>
</comment>
<dbReference type="PATRIC" id="fig|1365250.3.peg.1181"/>
<evidence type="ECO:0000313" key="2">
    <source>
        <dbReference type="EMBL" id="KZN42104.1"/>
    </source>
</evidence>
<name>A0A166YBW7_9GAMM</name>
<evidence type="ECO:0000313" key="3">
    <source>
        <dbReference type="Proteomes" id="UP000076643"/>
    </source>
</evidence>
<accession>A0A166YBW7</accession>
<gene>
    <name evidence="2" type="ORF">N475_10540</name>
</gene>
<sequence length="53" mass="6081">MRHKYDISDTGLLKAHALVTLVVFIAYSESRNNRRNFALSDQPQKYIAKLTDA</sequence>
<keyword evidence="3" id="KW-1185">Reference proteome</keyword>
<evidence type="ECO:0000256" key="1">
    <source>
        <dbReference type="SAM" id="Phobius"/>
    </source>
</evidence>
<reference evidence="2 3" key="1">
    <citation type="submission" date="2013-07" db="EMBL/GenBank/DDBJ databases">
        <title>Comparative Genomic and Metabolomic Analysis of Twelve Strains of Pseudoalteromonas luteoviolacea.</title>
        <authorList>
            <person name="Vynne N.G."/>
            <person name="Mansson M."/>
            <person name="Gram L."/>
        </authorList>
    </citation>
    <scope>NUCLEOTIDE SEQUENCE [LARGE SCALE GENOMIC DNA]</scope>
    <source>
        <strain evidence="2 3">DSM 6061</strain>
    </source>
</reference>
<keyword evidence="1" id="KW-0812">Transmembrane</keyword>
<protein>
    <submittedName>
        <fullName evidence="2">Uncharacterized protein</fullName>
    </submittedName>
</protein>
<organism evidence="2 3">
    <name type="scientific">Pseudoalteromonas luteoviolacea DSM 6061</name>
    <dbReference type="NCBI Taxonomy" id="1365250"/>
    <lineage>
        <taxon>Bacteria</taxon>
        <taxon>Pseudomonadati</taxon>
        <taxon>Pseudomonadota</taxon>
        <taxon>Gammaproteobacteria</taxon>
        <taxon>Alteromonadales</taxon>
        <taxon>Pseudoalteromonadaceae</taxon>
        <taxon>Pseudoalteromonas</taxon>
    </lineage>
</organism>
<dbReference type="AlphaFoldDB" id="A0A166YBW7"/>
<keyword evidence="1" id="KW-1133">Transmembrane helix</keyword>
<dbReference type="Proteomes" id="UP000076643">
    <property type="component" value="Unassembled WGS sequence"/>
</dbReference>
<dbReference type="RefSeq" id="WP_155730848.1">
    <property type="nucleotide sequence ID" value="NZ_AQHB01000037.1"/>
</dbReference>
<dbReference type="EMBL" id="AUYB01000085">
    <property type="protein sequence ID" value="KZN42104.1"/>
    <property type="molecule type" value="Genomic_DNA"/>
</dbReference>
<feature type="transmembrane region" description="Helical" evidence="1">
    <location>
        <begin position="12"/>
        <end position="28"/>
    </location>
</feature>
<proteinExistence type="predicted"/>
<keyword evidence="1" id="KW-0472">Membrane</keyword>